<evidence type="ECO:0000313" key="1">
    <source>
        <dbReference type="EMBL" id="CBJ34136.1"/>
    </source>
</evidence>
<proteinExistence type="predicted"/>
<dbReference type="Proteomes" id="UP000002630">
    <property type="component" value="Unassembled WGS sequence"/>
</dbReference>
<sequence length="414" mass="47663">MLLCKRWEQVEWLFCEYAARNLNKTTFRNYWLQSAYMLRDPLVRVHVMFTARLGELLFDWAYNWIRGKGGFFLKGEGVGRQLFPGMRLVEVADFSRLLLVKLETIRKDPKTYFAAVLERVQTTLSEAMAKLFMTNFSEDKGFFAEFKQRWIKWMERHQQLPLSMARIGCPSFFARTGIMGEGAVEQAVGPEFARAFLHVAWSALYEGEPRTEREREYRTQLVKDLGGTTDARRKDELTFGLFSRIDSDRSVRNELEQYANSGWGDKEVDQGAPKGTSALARLFDFPLLYKLVCHRFYFVPIHQQLIEAFFSKFDSCAQKTDMAEMDIVRVGGWKSAESRDIVCADATGEKIRAAGKKVLEKAREAKAVSHARKPAENLSRKRVLEPEAADDLLVTLEKEGNRRPRVTAAELESE</sequence>
<reference evidence="1 2" key="1">
    <citation type="journal article" date="2010" name="Nature">
        <title>The Ectocarpus genome and the independent evolution of multicellularity in brown algae.</title>
        <authorList>
            <person name="Cock J.M."/>
            <person name="Sterck L."/>
            <person name="Rouze P."/>
            <person name="Scornet D."/>
            <person name="Allen A.E."/>
            <person name="Amoutzias G."/>
            <person name="Anthouard V."/>
            <person name="Artiguenave F."/>
            <person name="Aury J.M."/>
            <person name="Badger J.H."/>
            <person name="Beszteri B."/>
            <person name="Billiau K."/>
            <person name="Bonnet E."/>
            <person name="Bothwell J.H."/>
            <person name="Bowler C."/>
            <person name="Boyen C."/>
            <person name="Brownlee C."/>
            <person name="Carrano C.J."/>
            <person name="Charrier B."/>
            <person name="Cho G.Y."/>
            <person name="Coelho S.M."/>
            <person name="Collen J."/>
            <person name="Corre E."/>
            <person name="Da Silva C."/>
            <person name="Delage L."/>
            <person name="Delaroque N."/>
            <person name="Dittami S.M."/>
            <person name="Doulbeau S."/>
            <person name="Elias M."/>
            <person name="Farnham G."/>
            <person name="Gachon C.M."/>
            <person name="Gschloessl B."/>
            <person name="Heesch S."/>
            <person name="Jabbari K."/>
            <person name="Jubin C."/>
            <person name="Kawai H."/>
            <person name="Kimura K."/>
            <person name="Kloareg B."/>
            <person name="Kupper F.C."/>
            <person name="Lang D."/>
            <person name="Le Bail A."/>
            <person name="Leblanc C."/>
            <person name="Lerouge P."/>
            <person name="Lohr M."/>
            <person name="Lopez P.J."/>
            <person name="Martens C."/>
            <person name="Maumus F."/>
            <person name="Michel G."/>
            <person name="Miranda-Saavedra D."/>
            <person name="Morales J."/>
            <person name="Moreau H."/>
            <person name="Motomura T."/>
            <person name="Nagasato C."/>
            <person name="Napoli C.A."/>
            <person name="Nelson D.R."/>
            <person name="Nyvall-Collen P."/>
            <person name="Peters A.F."/>
            <person name="Pommier C."/>
            <person name="Potin P."/>
            <person name="Poulain J."/>
            <person name="Quesneville H."/>
            <person name="Read B."/>
            <person name="Rensing S.A."/>
            <person name="Ritter A."/>
            <person name="Rousvoal S."/>
            <person name="Samanta M."/>
            <person name="Samson G."/>
            <person name="Schroeder D.C."/>
            <person name="Segurens B."/>
            <person name="Strittmatter M."/>
            <person name="Tonon T."/>
            <person name="Tregear J.W."/>
            <person name="Valentin K."/>
            <person name="von Dassow P."/>
            <person name="Yamagishi T."/>
            <person name="Van de Peer Y."/>
            <person name="Wincker P."/>
        </authorList>
    </citation>
    <scope>NUCLEOTIDE SEQUENCE [LARGE SCALE GENOMIC DNA]</scope>
    <source>
        <strain evidence="2">Ec32 / CCAP1310/4</strain>
    </source>
</reference>
<protein>
    <submittedName>
        <fullName evidence="1">Uncharacterized protein</fullName>
    </submittedName>
</protein>
<evidence type="ECO:0000313" key="2">
    <source>
        <dbReference type="Proteomes" id="UP000002630"/>
    </source>
</evidence>
<accession>D7FHK0</accession>
<dbReference type="OrthoDB" id="211229at2759"/>
<dbReference type="InParanoid" id="D7FHK0"/>
<organism evidence="1 2">
    <name type="scientific">Ectocarpus siliculosus</name>
    <name type="common">Brown alga</name>
    <name type="synonym">Conferva siliculosa</name>
    <dbReference type="NCBI Taxonomy" id="2880"/>
    <lineage>
        <taxon>Eukaryota</taxon>
        <taxon>Sar</taxon>
        <taxon>Stramenopiles</taxon>
        <taxon>Ochrophyta</taxon>
        <taxon>PX clade</taxon>
        <taxon>Phaeophyceae</taxon>
        <taxon>Ectocarpales</taxon>
        <taxon>Ectocarpaceae</taxon>
        <taxon>Ectocarpus</taxon>
    </lineage>
</organism>
<gene>
    <name evidence="1" type="ORF">Esi_1086_0002</name>
</gene>
<name>D7FHK0_ECTSI</name>
<dbReference type="EMBL" id="FN649760">
    <property type="protein sequence ID" value="CBJ34136.1"/>
    <property type="molecule type" value="Genomic_DNA"/>
</dbReference>
<dbReference type="AlphaFoldDB" id="D7FHK0"/>
<keyword evidence="2" id="KW-1185">Reference proteome</keyword>